<dbReference type="GO" id="GO:0016491">
    <property type="term" value="F:oxidoreductase activity"/>
    <property type="evidence" value="ECO:0007669"/>
    <property type="project" value="UniProtKB-KW"/>
</dbReference>
<comment type="similarity">
    <text evidence="14">Belongs to the thiolase-like superfamily. Beta-ketoacyl-ACP synthases family.</text>
</comment>
<gene>
    <name evidence="16" type="ORF">ONB1V03_LOCUS8710</name>
</gene>
<evidence type="ECO:0000256" key="14">
    <source>
        <dbReference type="RuleBase" id="RU003694"/>
    </source>
</evidence>
<evidence type="ECO:0000313" key="16">
    <source>
        <dbReference type="EMBL" id="CAD7652043.1"/>
    </source>
</evidence>
<dbReference type="Gene3D" id="3.30.70.3290">
    <property type="match status" value="1"/>
</dbReference>
<dbReference type="EMBL" id="OC919924">
    <property type="protein sequence ID" value="CAD7652043.1"/>
    <property type="molecule type" value="Genomic_DNA"/>
</dbReference>
<evidence type="ECO:0000313" key="17">
    <source>
        <dbReference type="Proteomes" id="UP000728032"/>
    </source>
</evidence>
<dbReference type="PROSITE" id="PS52004">
    <property type="entry name" value="KS3_2"/>
    <property type="match status" value="1"/>
</dbReference>
<sequence length="448" mass="48962">MSDNDIVISGISGRFPLSDNTDELAKNLYDKVDMITGDDTRWPSDLYDLNPRMGKIMDFNKFDSTFFGLMEQMMNEVDPQARMLLEVVYEAIADAGINPQDLRGSRTGVYVGVSIYANTQGYPEDIQPDIRTNLQGTTLQFMSNTKTFYASRISFVFDFKGPSMIVDTACSASLSATTLAVNDMKLGNVDSAIVCGTHMVFEPFVLQFQQESGLCSQRGVAAVLDQDADGFVKGEAVCCTFLQRRRQARRVYATVLAAKMNIDGNKTIGMFFPSAEAQEELMIETYKEANVDPLDLTYFEAHCTGTKAGDPQELKAIYNAYCKGPGREAPLPLGALKSNIGHTEAGSGTAAIIKVCIAYENECIPANLNLTKIKDECAVYCPPLSPINDTLPYTPGLVGVNNFGLGGVNAHVLMKPNYKLVTNDGLRIAQTIPRIVNICGRTQQSAKP</sequence>
<evidence type="ECO:0000256" key="11">
    <source>
        <dbReference type="ARBA" id="ARBA00023160"/>
    </source>
</evidence>
<dbReference type="PANTHER" id="PTHR43775">
    <property type="entry name" value="FATTY ACID SYNTHASE"/>
    <property type="match status" value="1"/>
</dbReference>
<dbReference type="Pfam" id="PF16197">
    <property type="entry name" value="KAsynt_C_assoc"/>
    <property type="match status" value="1"/>
</dbReference>
<dbReference type="GO" id="GO:0016787">
    <property type="term" value="F:hydrolase activity"/>
    <property type="evidence" value="ECO:0007669"/>
    <property type="project" value="UniProtKB-KW"/>
</dbReference>
<dbReference type="GO" id="GO:0004312">
    <property type="term" value="F:fatty acid synthase activity"/>
    <property type="evidence" value="ECO:0007669"/>
    <property type="project" value="UniProtKB-EC"/>
</dbReference>
<evidence type="ECO:0000256" key="1">
    <source>
        <dbReference type="ARBA" id="ARBA00012873"/>
    </source>
</evidence>
<dbReference type="Pfam" id="PF02801">
    <property type="entry name" value="Ketoacyl-synt_C"/>
    <property type="match status" value="1"/>
</dbReference>
<dbReference type="EC" id="2.3.1.85" evidence="1"/>
<evidence type="ECO:0000256" key="3">
    <source>
        <dbReference type="ARBA" id="ARBA00022450"/>
    </source>
</evidence>
<feature type="domain" description="Ketosynthase family 3 (KS3)" evidence="15">
    <location>
        <begin position="3"/>
        <end position="416"/>
    </location>
</feature>
<keyword evidence="14" id="KW-0808">Transferase</keyword>
<evidence type="ECO:0000256" key="10">
    <source>
        <dbReference type="ARBA" id="ARBA00023098"/>
    </source>
</evidence>
<dbReference type="OrthoDB" id="10065950at2759"/>
<keyword evidence="17" id="KW-1185">Reference proteome</keyword>
<dbReference type="GO" id="GO:0006633">
    <property type="term" value="P:fatty acid biosynthetic process"/>
    <property type="evidence" value="ECO:0007669"/>
    <property type="project" value="UniProtKB-KW"/>
</dbReference>
<dbReference type="Proteomes" id="UP000728032">
    <property type="component" value="Unassembled WGS sequence"/>
</dbReference>
<dbReference type="InterPro" id="IPR014030">
    <property type="entry name" value="Ketoacyl_synth_N"/>
</dbReference>
<evidence type="ECO:0000256" key="5">
    <source>
        <dbReference type="ARBA" id="ARBA00022801"/>
    </source>
</evidence>
<keyword evidence="10" id="KW-0443">Lipid metabolism</keyword>
<dbReference type="Pfam" id="PF00109">
    <property type="entry name" value="ketoacyl-synt"/>
    <property type="match status" value="1"/>
</dbReference>
<dbReference type="CDD" id="cd00833">
    <property type="entry name" value="PKS"/>
    <property type="match status" value="1"/>
</dbReference>
<evidence type="ECO:0000256" key="12">
    <source>
        <dbReference type="ARBA" id="ARBA00023268"/>
    </source>
</evidence>
<keyword evidence="3" id="KW-0596">Phosphopantetheine</keyword>
<keyword evidence="6" id="KW-0276">Fatty acid metabolism</keyword>
<dbReference type="EMBL" id="CAJPVJ010005099">
    <property type="protein sequence ID" value="CAG2169230.1"/>
    <property type="molecule type" value="Genomic_DNA"/>
</dbReference>
<reference evidence="16" key="1">
    <citation type="submission" date="2020-11" db="EMBL/GenBank/DDBJ databases">
        <authorList>
            <person name="Tran Van P."/>
        </authorList>
    </citation>
    <scope>NUCLEOTIDE SEQUENCE</scope>
</reference>
<keyword evidence="12" id="KW-0511">Multifunctional enzyme</keyword>
<comment type="catalytic activity">
    <reaction evidence="13">
        <text>acetyl-CoA + n malonyl-CoA + 2n NADPH + 2n H(+) = a long-chain fatty acid + (n+1) CoA + n CO2 + 2n NADP(+).</text>
        <dbReference type="EC" id="2.3.1.85"/>
    </reaction>
</comment>
<evidence type="ECO:0000259" key="15">
    <source>
        <dbReference type="PROSITE" id="PS52004"/>
    </source>
</evidence>
<name>A0A7R9QP73_9ACAR</name>
<keyword evidence="11" id="KW-0275">Fatty acid biosynthesis</keyword>
<keyword evidence="7" id="KW-0521">NADP</keyword>
<dbReference type="SUPFAM" id="SSF53901">
    <property type="entry name" value="Thiolase-like"/>
    <property type="match status" value="1"/>
</dbReference>
<evidence type="ECO:0000256" key="6">
    <source>
        <dbReference type="ARBA" id="ARBA00022832"/>
    </source>
</evidence>
<dbReference type="PANTHER" id="PTHR43775:SF7">
    <property type="entry name" value="FATTY ACID SYNTHASE"/>
    <property type="match status" value="1"/>
</dbReference>
<keyword evidence="8" id="KW-0560">Oxidoreductase</keyword>
<evidence type="ECO:0000256" key="2">
    <source>
        <dbReference type="ARBA" id="ARBA00018769"/>
    </source>
</evidence>
<dbReference type="InterPro" id="IPR032821">
    <property type="entry name" value="PKS_assoc"/>
</dbReference>
<dbReference type="InterPro" id="IPR020841">
    <property type="entry name" value="PKS_Beta-ketoAc_synthase_dom"/>
</dbReference>
<evidence type="ECO:0000256" key="7">
    <source>
        <dbReference type="ARBA" id="ARBA00022857"/>
    </source>
</evidence>
<dbReference type="AlphaFoldDB" id="A0A7R9QP73"/>
<organism evidence="16">
    <name type="scientific">Oppiella nova</name>
    <dbReference type="NCBI Taxonomy" id="334625"/>
    <lineage>
        <taxon>Eukaryota</taxon>
        <taxon>Metazoa</taxon>
        <taxon>Ecdysozoa</taxon>
        <taxon>Arthropoda</taxon>
        <taxon>Chelicerata</taxon>
        <taxon>Arachnida</taxon>
        <taxon>Acari</taxon>
        <taxon>Acariformes</taxon>
        <taxon>Sarcoptiformes</taxon>
        <taxon>Oribatida</taxon>
        <taxon>Brachypylina</taxon>
        <taxon>Oppioidea</taxon>
        <taxon>Oppiidae</taxon>
        <taxon>Oppiella</taxon>
    </lineage>
</organism>
<dbReference type="SMART" id="SM00825">
    <property type="entry name" value="PKS_KS"/>
    <property type="match status" value="1"/>
</dbReference>
<evidence type="ECO:0000256" key="8">
    <source>
        <dbReference type="ARBA" id="ARBA00023002"/>
    </source>
</evidence>
<evidence type="ECO:0000256" key="13">
    <source>
        <dbReference type="ARBA" id="ARBA00044883"/>
    </source>
</evidence>
<dbReference type="InterPro" id="IPR016039">
    <property type="entry name" value="Thiolase-like"/>
</dbReference>
<dbReference type="InterPro" id="IPR014031">
    <property type="entry name" value="Ketoacyl_synth_C"/>
</dbReference>
<dbReference type="Gene3D" id="3.40.47.10">
    <property type="match status" value="1"/>
</dbReference>
<accession>A0A7R9QP73</accession>
<keyword evidence="4" id="KW-0444">Lipid biosynthesis</keyword>
<keyword evidence="9" id="KW-0520">NAD</keyword>
<keyword evidence="5" id="KW-0378">Hydrolase</keyword>
<protein>
    <recommendedName>
        <fullName evidence="2">Fatty acid synthase</fullName>
        <ecNumber evidence="1">2.3.1.85</ecNumber>
    </recommendedName>
</protein>
<evidence type="ECO:0000256" key="4">
    <source>
        <dbReference type="ARBA" id="ARBA00022516"/>
    </source>
</evidence>
<evidence type="ECO:0000256" key="9">
    <source>
        <dbReference type="ARBA" id="ARBA00023027"/>
    </source>
</evidence>
<dbReference type="InterPro" id="IPR050091">
    <property type="entry name" value="PKS_NRPS_Biosynth_Enz"/>
</dbReference>
<proteinExistence type="inferred from homology"/>